<keyword evidence="4" id="KW-1003">Cell membrane</keyword>
<dbReference type="Gene3D" id="3.30.565.10">
    <property type="entry name" value="Histidine kinase-like ATPase, C-terminal domain"/>
    <property type="match status" value="1"/>
</dbReference>
<comment type="subcellular location">
    <subcellularLocation>
        <location evidence="2">Cell membrane</location>
        <topology evidence="2">Multi-pass membrane protein</topology>
    </subcellularLocation>
</comment>
<feature type="domain" description="HPt" evidence="21">
    <location>
        <begin position="677"/>
        <end position="770"/>
    </location>
</feature>
<comment type="subunit">
    <text evidence="14">At low DSF concentrations, interacts with RpfF.</text>
</comment>
<dbReference type="InterPro" id="IPR004358">
    <property type="entry name" value="Sig_transdc_His_kin-like_C"/>
</dbReference>
<dbReference type="CDD" id="cd00156">
    <property type="entry name" value="REC"/>
    <property type="match status" value="1"/>
</dbReference>
<feature type="domain" description="Response regulatory" evidence="19">
    <location>
        <begin position="372"/>
        <end position="493"/>
    </location>
</feature>
<feature type="modified residue" description="Phosphohistidine" evidence="16">
    <location>
        <position position="716"/>
    </location>
</feature>
<feature type="domain" description="Histidine kinase" evidence="18">
    <location>
        <begin position="136"/>
        <end position="357"/>
    </location>
</feature>
<dbReference type="SUPFAM" id="SSF55785">
    <property type="entry name" value="PYP-like sensor domain (PAS domain)"/>
    <property type="match status" value="1"/>
</dbReference>
<evidence type="ECO:0000256" key="6">
    <source>
        <dbReference type="ARBA" id="ARBA00022679"/>
    </source>
</evidence>
<dbReference type="GO" id="GO:0000155">
    <property type="term" value="F:phosphorelay sensor kinase activity"/>
    <property type="evidence" value="ECO:0007669"/>
    <property type="project" value="InterPro"/>
</dbReference>
<dbReference type="Pfam" id="PF08448">
    <property type="entry name" value="PAS_4"/>
    <property type="match status" value="1"/>
</dbReference>
<dbReference type="InterPro" id="IPR036097">
    <property type="entry name" value="HisK_dim/P_sf"/>
</dbReference>
<evidence type="ECO:0000256" key="13">
    <source>
        <dbReference type="ARBA" id="ARBA00023136"/>
    </source>
</evidence>
<dbReference type="InterPro" id="IPR035965">
    <property type="entry name" value="PAS-like_dom_sf"/>
</dbReference>
<dbReference type="PANTHER" id="PTHR45339:SF1">
    <property type="entry name" value="HYBRID SIGNAL TRANSDUCTION HISTIDINE KINASE J"/>
    <property type="match status" value="1"/>
</dbReference>
<evidence type="ECO:0000256" key="3">
    <source>
        <dbReference type="ARBA" id="ARBA00012438"/>
    </source>
</evidence>
<evidence type="ECO:0000256" key="12">
    <source>
        <dbReference type="ARBA" id="ARBA00023012"/>
    </source>
</evidence>
<evidence type="ECO:0000259" key="21">
    <source>
        <dbReference type="PROSITE" id="PS50894"/>
    </source>
</evidence>
<dbReference type="PaxDb" id="665571-STHERM_c14170"/>
<dbReference type="KEGG" id="sta:STHERM_c14170"/>
<dbReference type="PROSITE" id="PS50109">
    <property type="entry name" value="HIS_KIN"/>
    <property type="match status" value="1"/>
</dbReference>
<dbReference type="SMART" id="SM00091">
    <property type="entry name" value="PAS"/>
    <property type="match status" value="1"/>
</dbReference>
<feature type="modified residue" description="4-aspartylphosphate" evidence="17">
    <location>
        <position position="426"/>
    </location>
</feature>
<dbReference type="PRINTS" id="PR00344">
    <property type="entry name" value="BCTRLSENSOR"/>
</dbReference>
<dbReference type="InterPro" id="IPR008207">
    <property type="entry name" value="Sig_transdc_His_kin_Hpt_dom"/>
</dbReference>
<dbReference type="InterPro" id="IPR013656">
    <property type="entry name" value="PAS_4"/>
</dbReference>
<keyword evidence="9 22" id="KW-0418">Kinase</keyword>
<dbReference type="SMART" id="SM00073">
    <property type="entry name" value="HPT"/>
    <property type="match status" value="1"/>
</dbReference>
<evidence type="ECO:0000259" key="19">
    <source>
        <dbReference type="PROSITE" id="PS50110"/>
    </source>
</evidence>
<dbReference type="EMBL" id="CP001698">
    <property type="protein sequence ID" value="ADN02357.1"/>
    <property type="molecule type" value="Genomic_DNA"/>
</dbReference>
<dbReference type="InterPro" id="IPR003594">
    <property type="entry name" value="HATPase_dom"/>
</dbReference>
<keyword evidence="8" id="KW-0547">Nucleotide-binding</keyword>
<dbReference type="Proteomes" id="UP000001296">
    <property type="component" value="Chromosome"/>
</dbReference>
<dbReference type="InterPro" id="IPR036641">
    <property type="entry name" value="HPT_dom_sf"/>
</dbReference>
<dbReference type="InterPro" id="IPR005467">
    <property type="entry name" value="His_kinase_dom"/>
</dbReference>
<feature type="domain" description="PAS" evidence="20">
    <location>
        <begin position="1"/>
        <end position="68"/>
    </location>
</feature>
<dbReference type="InterPro" id="IPR001789">
    <property type="entry name" value="Sig_transdc_resp-reg_receiver"/>
</dbReference>
<dbReference type="InterPro" id="IPR036890">
    <property type="entry name" value="HATPase_C_sf"/>
</dbReference>
<reference key="1">
    <citation type="submission" date="2009-08" db="EMBL/GenBank/DDBJ databases">
        <title>The genome sequence of Spirochaeta thermophila DSM6192.</title>
        <authorList>
            <person name="Angelov A."/>
            <person name="Mientus M."/>
            <person name="Wittenberg S."/>
            <person name="Lehmann R."/>
            <person name="Liesegang H."/>
            <person name="Daniel R."/>
            <person name="Liebl W."/>
        </authorList>
    </citation>
    <scope>NUCLEOTIDE SEQUENCE</scope>
    <source>
        <strain>DSM 6192</strain>
    </source>
</reference>
<dbReference type="Pfam" id="PF02518">
    <property type="entry name" value="HATPase_c"/>
    <property type="match status" value="1"/>
</dbReference>
<dbReference type="InterPro" id="IPR003661">
    <property type="entry name" value="HisK_dim/P_dom"/>
</dbReference>
<dbReference type="SMART" id="SM00388">
    <property type="entry name" value="HisKA"/>
    <property type="match status" value="1"/>
</dbReference>
<dbReference type="FunFam" id="3.30.565.10:FF:000010">
    <property type="entry name" value="Sensor histidine kinase RcsC"/>
    <property type="match status" value="1"/>
</dbReference>
<evidence type="ECO:0000259" key="20">
    <source>
        <dbReference type="PROSITE" id="PS50112"/>
    </source>
</evidence>
<accession>E0RT61</accession>
<evidence type="ECO:0000256" key="10">
    <source>
        <dbReference type="ARBA" id="ARBA00022840"/>
    </source>
</evidence>
<evidence type="ECO:0000256" key="5">
    <source>
        <dbReference type="ARBA" id="ARBA00022553"/>
    </source>
</evidence>
<dbReference type="EC" id="2.7.13.3" evidence="3"/>
<evidence type="ECO:0000259" key="18">
    <source>
        <dbReference type="PROSITE" id="PS50109"/>
    </source>
</evidence>
<dbReference type="Gene3D" id="1.10.287.130">
    <property type="match status" value="1"/>
</dbReference>
<dbReference type="FunFam" id="1.10.287.130:FF:000002">
    <property type="entry name" value="Two-component osmosensing histidine kinase"/>
    <property type="match status" value="1"/>
</dbReference>
<evidence type="ECO:0000256" key="8">
    <source>
        <dbReference type="ARBA" id="ARBA00022741"/>
    </source>
</evidence>
<dbReference type="SMART" id="SM00448">
    <property type="entry name" value="REC"/>
    <property type="match status" value="2"/>
</dbReference>
<feature type="domain" description="Response regulatory" evidence="19">
    <location>
        <begin position="522"/>
        <end position="636"/>
    </location>
</feature>
<dbReference type="HOGENOM" id="CLU_000445_104_15_12"/>
<organism evidence="22 23">
    <name type="scientific">Winmispira thermophila (strain ATCC 49972 / DSM 6192 / RI 19.B1)</name>
    <name type="common">Spirochaeta thermophila</name>
    <dbReference type="NCBI Taxonomy" id="665571"/>
    <lineage>
        <taxon>Bacteria</taxon>
        <taxon>Pseudomonadati</taxon>
        <taxon>Spirochaetota</taxon>
        <taxon>Spirochaetia</taxon>
        <taxon>Winmispirales</taxon>
        <taxon>Winmispiraceae</taxon>
        <taxon>Winmispira</taxon>
    </lineage>
</organism>
<dbReference type="PROSITE" id="PS50894">
    <property type="entry name" value="HPT"/>
    <property type="match status" value="1"/>
</dbReference>
<evidence type="ECO:0000256" key="4">
    <source>
        <dbReference type="ARBA" id="ARBA00022475"/>
    </source>
</evidence>
<dbReference type="PROSITE" id="PS50112">
    <property type="entry name" value="PAS"/>
    <property type="match status" value="1"/>
</dbReference>
<dbReference type="SUPFAM" id="SSF47226">
    <property type="entry name" value="Histidine-containing phosphotransfer domain, HPT domain"/>
    <property type="match status" value="1"/>
</dbReference>
<dbReference type="Pfam" id="PF00512">
    <property type="entry name" value="HisKA"/>
    <property type="match status" value="1"/>
</dbReference>
<comment type="catalytic activity">
    <reaction evidence="1">
        <text>ATP + protein L-histidine = ADP + protein N-phospho-L-histidine.</text>
        <dbReference type="EC" id="2.7.13.3"/>
    </reaction>
</comment>
<dbReference type="CDD" id="cd17546">
    <property type="entry name" value="REC_hyHK_CKI1_RcsC-like"/>
    <property type="match status" value="1"/>
</dbReference>
<keyword evidence="6" id="KW-0808">Transferase</keyword>
<evidence type="ECO:0000256" key="11">
    <source>
        <dbReference type="ARBA" id="ARBA00022989"/>
    </source>
</evidence>
<dbReference type="Pfam" id="PF01627">
    <property type="entry name" value="Hpt"/>
    <property type="match status" value="1"/>
</dbReference>
<dbReference type="SUPFAM" id="SSF55874">
    <property type="entry name" value="ATPase domain of HSP90 chaperone/DNA topoisomerase II/histidine kinase"/>
    <property type="match status" value="1"/>
</dbReference>
<evidence type="ECO:0000256" key="1">
    <source>
        <dbReference type="ARBA" id="ARBA00000085"/>
    </source>
</evidence>
<sequence>MLLEVLEHVPVGMILLSPEGDILAANGRFFDMVDWTEEELDGVRFPQIIYSSDEPVVSSFIERLARGEVDQASILVRAARKDGSIAWWRLWGFSRGGEVLLGAFDITDQKVTEEHLRKEREEAIRSVQSKSRFLANMSHEIRTPLHTILGMTELLEDTRLDEEQRDYVQQIRFSGEALLALINDILDYSKIEAGKLPMEIIEFDLYEVVEQAVGMVSLQAHKKHLEVVVDIGEEVPRKVKGDPLRIRQILVNLANNAVKFTEKGHVFCRVQLVQERKGVAWVAFTVEDTGIGIPENKKHRLFRVFSQIDESTTRRFGGTGLGLAISKSLVEMMKGEIGVRSKEGEGSSFWFLLPLPIVESYEPPVSLGEVGSLLLVEDYPLTRKVLHRYLQRYFPRIDEASTGAEALRKMRERAERGEIYDLVLVDLTLPGMDGWQFASEVNADRSINDTRMVLMSPMGEGAEAKMKLLKWFDAYLAKPVRKDDLYRTVAKVVNEEMELEAVEEAEGTEGGEETPADAGNYLILVAEDHIVNQELFLTILSRLGYRVELAGNGKEAVEKGLALKPDLIFMDVQMPEMNGYDAARVLREKGYEGPVIAVTASAFREDRERALAAGMSDFLPKPFKKKDLLPVLQKWLSDTGKDRPAPESASTRTAPAAEVGGDDLFDLSGAREAFMDDLDVLSNVIDRFFERLPQQFGRIEEALSSQDIETVRTEAHGIKGGSWNLSMKLLGDLAAEMEAAAKEGDLSRCKQLFPRLKQGFVRTKEYVERSLSPQHS</sequence>
<evidence type="ECO:0000256" key="15">
    <source>
        <dbReference type="ARBA" id="ARBA00068150"/>
    </source>
</evidence>
<dbReference type="Gene3D" id="3.40.50.2300">
    <property type="match status" value="2"/>
</dbReference>
<keyword evidence="12" id="KW-0902">Two-component regulatory system</keyword>
<gene>
    <name evidence="22" type="ordered locus">STHERM_c14170</name>
</gene>
<evidence type="ECO:0000256" key="17">
    <source>
        <dbReference type="PROSITE-ProRule" id="PRU00169"/>
    </source>
</evidence>
<evidence type="ECO:0000256" key="14">
    <source>
        <dbReference type="ARBA" id="ARBA00064003"/>
    </source>
</evidence>
<protein>
    <recommendedName>
        <fullName evidence="15">Sensory/regulatory protein RpfC</fullName>
        <ecNumber evidence="3">2.7.13.3</ecNumber>
    </recommendedName>
</protein>
<dbReference type="InterPro" id="IPR000014">
    <property type="entry name" value="PAS"/>
</dbReference>
<dbReference type="InterPro" id="IPR011006">
    <property type="entry name" value="CheY-like_superfamily"/>
</dbReference>
<dbReference type="SUPFAM" id="SSF52172">
    <property type="entry name" value="CheY-like"/>
    <property type="match status" value="2"/>
</dbReference>
<keyword evidence="5 17" id="KW-0597">Phosphoprotein</keyword>
<dbReference type="AlphaFoldDB" id="E0RT61"/>
<dbReference type="GO" id="GO:0005886">
    <property type="term" value="C:plasma membrane"/>
    <property type="evidence" value="ECO:0007669"/>
    <property type="project" value="UniProtKB-SubCell"/>
</dbReference>
<keyword evidence="7" id="KW-0812">Transmembrane</keyword>
<dbReference type="NCBIfam" id="TIGR00229">
    <property type="entry name" value="sensory_box"/>
    <property type="match status" value="1"/>
</dbReference>
<evidence type="ECO:0000256" key="7">
    <source>
        <dbReference type="ARBA" id="ARBA00022692"/>
    </source>
</evidence>
<name>E0RT61_WINT6</name>
<evidence type="ECO:0000256" key="16">
    <source>
        <dbReference type="PROSITE-ProRule" id="PRU00110"/>
    </source>
</evidence>
<dbReference type="Gene3D" id="1.20.120.160">
    <property type="entry name" value="HPT domain"/>
    <property type="match status" value="1"/>
</dbReference>
<dbReference type="GO" id="GO:0005524">
    <property type="term" value="F:ATP binding"/>
    <property type="evidence" value="ECO:0007669"/>
    <property type="project" value="UniProtKB-KW"/>
</dbReference>
<dbReference type="CDD" id="cd00082">
    <property type="entry name" value="HisKA"/>
    <property type="match status" value="1"/>
</dbReference>
<dbReference type="Gene3D" id="3.30.450.20">
    <property type="entry name" value="PAS domain"/>
    <property type="match status" value="1"/>
</dbReference>
<dbReference type="eggNOG" id="COG2205">
    <property type="taxonomic scope" value="Bacteria"/>
</dbReference>
<evidence type="ECO:0000256" key="9">
    <source>
        <dbReference type="ARBA" id="ARBA00022777"/>
    </source>
</evidence>
<dbReference type="CDD" id="cd16922">
    <property type="entry name" value="HATPase_EvgS-ArcB-TorS-like"/>
    <property type="match status" value="1"/>
</dbReference>
<dbReference type="SUPFAM" id="SSF47384">
    <property type="entry name" value="Homodimeric domain of signal transducing histidine kinase"/>
    <property type="match status" value="1"/>
</dbReference>
<evidence type="ECO:0000313" key="22">
    <source>
        <dbReference type="EMBL" id="ADN02357.1"/>
    </source>
</evidence>
<dbReference type="CDD" id="cd00130">
    <property type="entry name" value="PAS"/>
    <property type="match status" value="1"/>
</dbReference>
<keyword evidence="13" id="KW-0472">Membrane</keyword>
<dbReference type="PANTHER" id="PTHR45339">
    <property type="entry name" value="HYBRID SIGNAL TRANSDUCTION HISTIDINE KINASE J"/>
    <property type="match status" value="1"/>
</dbReference>
<dbReference type="SMART" id="SM00387">
    <property type="entry name" value="HATPase_c"/>
    <property type="match status" value="1"/>
</dbReference>
<dbReference type="PROSITE" id="PS50110">
    <property type="entry name" value="RESPONSE_REGULATORY"/>
    <property type="match status" value="2"/>
</dbReference>
<keyword evidence="10" id="KW-0067">ATP-binding</keyword>
<evidence type="ECO:0000313" key="23">
    <source>
        <dbReference type="Proteomes" id="UP000001296"/>
    </source>
</evidence>
<feature type="modified residue" description="4-aspartylphosphate" evidence="17">
    <location>
        <position position="571"/>
    </location>
</feature>
<keyword evidence="11" id="KW-1133">Transmembrane helix</keyword>
<evidence type="ECO:0000256" key="2">
    <source>
        <dbReference type="ARBA" id="ARBA00004651"/>
    </source>
</evidence>
<reference evidence="22 23" key="2">
    <citation type="journal article" date="2010" name="J. Bacteriol.">
        <title>Genome sequence of the polysaccharide-degrading, thermophilic anaerobe Spirochaeta thermophila DSM 6192.</title>
        <authorList>
            <person name="Angelov A."/>
            <person name="Liebl S."/>
            <person name="Ballschmiter M."/>
            <person name="Bomeke M."/>
            <person name="Lehmann R."/>
            <person name="Liesegang H."/>
            <person name="Daniel R."/>
            <person name="Liebl W."/>
        </authorList>
    </citation>
    <scope>NUCLEOTIDE SEQUENCE [LARGE SCALE GENOMIC DNA]</scope>
    <source>
        <strain evidence="23">ATCC 49972 / DSM 6192 / RI 19.B1</strain>
    </source>
</reference>
<proteinExistence type="predicted"/>
<dbReference type="Pfam" id="PF00072">
    <property type="entry name" value="Response_reg"/>
    <property type="match status" value="2"/>
</dbReference>